<keyword evidence="2" id="KW-1185">Reference proteome</keyword>
<protein>
    <submittedName>
        <fullName evidence="1">Uncharacterized protein</fullName>
    </submittedName>
</protein>
<name>A0ACB7J1Y0_PLECO</name>
<dbReference type="EMBL" id="WQMT02000004">
    <property type="protein sequence ID" value="KAG9224275.1"/>
    <property type="molecule type" value="Genomic_DNA"/>
</dbReference>
<dbReference type="Proteomes" id="UP000824881">
    <property type="component" value="Unassembled WGS sequence"/>
</dbReference>
<proteinExistence type="predicted"/>
<sequence>MDRIAIDPNALQCPDYASDPFAGVRQLLIDAGLTQDQSIHQLTTIWTASNNVNKLRWQEQLNADAKVENHARIEHEDTDHERQEREEREKAQVVAEERCRNRVKYIPVPLRDIPSVPITLLSPYAENKLAKGLYVELWYYTNAGLAHASKESHSVEDEAMTMIRGPDGTHSWIPVSAAKGASAAIPDRSLTWEEFCHSSARIVTAMDKASWPKDHIDMFIKFWSSLQAHKYPFSPDSLNQKTLLTYQDEQRCLWHQNIINLKSAYSLATINEDVLRRTRDRVYIEDRHHRDNEHDYVSIQALSLHLPTHLPPPTWDIHLPCLCSLAPRRRGPLLVPT</sequence>
<evidence type="ECO:0000313" key="2">
    <source>
        <dbReference type="Proteomes" id="UP000824881"/>
    </source>
</evidence>
<reference evidence="1 2" key="1">
    <citation type="journal article" date="2021" name="Appl. Environ. Microbiol.">
        <title>Genetic linkage and physical mapping for an oyster mushroom Pleurotus cornucopiae and QTL analysis for the trait cap color.</title>
        <authorList>
            <person name="Zhang Y."/>
            <person name="Gao W."/>
            <person name="Sonnenberg A."/>
            <person name="Chen Q."/>
            <person name="Zhang J."/>
            <person name="Huang C."/>
        </authorList>
    </citation>
    <scope>NUCLEOTIDE SEQUENCE [LARGE SCALE GENOMIC DNA]</scope>
    <source>
        <strain evidence="1">CCMSSC00406</strain>
    </source>
</reference>
<accession>A0ACB7J1Y0</accession>
<gene>
    <name evidence="1" type="ORF">CCMSSC00406_0004774</name>
</gene>
<organism evidence="1 2">
    <name type="scientific">Pleurotus cornucopiae</name>
    <name type="common">Cornucopia mushroom</name>
    <dbReference type="NCBI Taxonomy" id="5321"/>
    <lineage>
        <taxon>Eukaryota</taxon>
        <taxon>Fungi</taxon>
        <taxon>Dikarya</taxon>
        <taxon>Basidiomycota</taxon>
        <taxon>Agaricomycotina</taxon>
        <taxon>Agaricomycetes</taxon>
        <taxon>Agaricomycetidae</taxon>
        <taxon>Agaricales</taxon>
        <taxon>Pleurotineae</taxon>
        <taxon>Pleurotaceae</taxon>
        <taxon>Pleurotus</taxon>
    </lineage>
</organism>
<evidence type="ECO:0000313" key="1">
    <source>
        <dbReference type="EMBL" id="KAG9224275.1"/>
    </source>
</evidence>
<comment type="caution">
    <text evidence="1">The sequence shown here is derived from an EMBL/GenBank/DDBJ whole genome shotgun (WGS) entry which is preliminary data.</text>
</comment>